<organism evidence="3 4">
    <name type="scientific">Caenorhabditis angaria</name>
    <dbReference type="NCBI Taxonomy" id="860376"/>
    <lineage>
        <taxon>Eukaryota</taxon>
        <taxon>Metazoa</taxon>
        <taxon>Ecdysozoa</taxon>
        <taxon>Nematoda</taxon>
        <taxon>Chromadorea</taxon>
        <taxon>Rhabditida</taxon>
        <taxon>Rhabditina</taxon>
        <taxon>Rhabditomorpha</taxon>
        <taxon>Rhabditoidea</taxon>
        <taxon>Rhabditidae</taxon>
        <taxon>Peloderinae</taxon>
        <taxon>Caenorhabditis</taxon>
    </lineage>
</organism>
<evidence type="ECO:0000256" key="1">
    <source>
        <dbReference type="SAM" id="Coils"/>
    </source>
</evidence>
<evidence type="ECO:0008006" key="5">
    <source>
        <dbReference type="Google" id="ProtNLM"/>
    </source>
</evidence>
<evidence type="ECO:0000256" key="2">
    <source>
        <dbReference type="SAM" id="MobiDB-lite"/>
    </source>
</evidence>
<dbReference type="Proteomes" id="UP001152747">
    <property type="component" value="Unassembled WGS sequence"/>
</dbReference>
<feature type="coiled-coil region" evidence="1">
    <location>
        <begin position="132"/>
        <end position="166"/>
    </location>
</feature>
<feature type="region of interest" description="Disordered" evidence="2">
    <location>
        <begin position="57"/>
        <end position="122"/>
    </location>
</feature>
<dbReference type="EMBL" id="CANHGI010000002">
    <property type="protein sequence ID" value="CAI5441515.1"/>
    <property type="molecule type" value="Genomic_DNA"/>
</dbReference>
<keyword evidence="1" id="KW-0175">Coiled coil</keyword>
<comment type="caution">
    <text evidence="3">The sequence shown here is derived from an EMBL/GenBank/DDBJ whole genome shotgun (WGS) entry which is preliminary data.</text>
</comment>
<dbReference type="AlphaFoldDB" id="A0A9P1IAI5"/>
<keyword evidence="4" id="KW-1185">Reference proteome</keyword>
<protein>
    <recommendedName>
        <fullName evidence="5">BZIP domain-containing protein</fullName>
    </recommendedName>
</protein>
<dbReference type="OrthoDB" id="5873018at2759"/>
<reference evidence="3" key="1">
    <citation type="submission" date="2022-11" db="EMBL/GenBank/DDBJ databases">
        <authorList>
            <person name="Kikuchi T."/>
        </authorList>
    </citation>
    <scope>NUCLEOTIDE SEQUENCE</scope>
    <source>
        <strain evidence="3">PS1010</strain>
    </source>
</reference>
<gene>
    <name evidence="3" type="ORF">CAMP_LOCUS4152</name>
</gene>
<proteinExistence type="predicted"/>
<name>A0A9P1IAI5_9PELO</name>
<evidence type="ECO:0000313" key="3">
    <source>
        <dbReference type="EMBL" id="CAI5441515.1"/>
    </source>
</evidence>
<evidence type="ECO:0000313" key="4">
    <source>
        <dbReference type="Proteomes" id="UP001152747"/>
    </source>
</evidence>
<sequence>MMRNVKTFSSEVEQLRSFLDETEGTYPFLKEEDPVIFHSADYERDLLMSYNLDFGESSRSATPTSLVGPKVEVEPCWPSPSESEVQKSPAPSYRYNPYSSGPLVKEPTSSKRGRPNKATSNTKMATYARSYREMKKTELSAAQMKVTELEEELRLCKEEKARLHAALIRSNAEVTQLRKVIDQDSQIATVVARMSDRSMSPFGCSSSKTIGAGVCVHYGTQGTTVEIKLEDIEPSLELFNGDFSSIEQFINV</sequence>
<accession>A0A9P1IAI5</accession>